<accession>A0ACC4AX36</accession>
<evidence type="ECO:0000313" key="2">
    <source>
        <dbReference type="Proteomes" id="UP000309997"/>
    </source>
</evidence>
<organism evidence="1 2">
    <name type="scientific">Populus alba</name>
    <name type="common">White poplar</name>
    <dbReference type="NCBI Taxonomy" id="43335"/>
    <lineage>
        <taxon>Eukaryota</taxon>
        <taxon>Viridiplantae</taxon>
        <taxon>Streptophyta</taxon>
        <taxon>Embryophyta</taxon>
        <taxon>Tracheophyta</taxon>
        <taxon>Spermatophyta</taxon>
        <taxon>Magnoliopsida</taxon>
        <taxon>eudicotyledons</taxon>
        <taxon>Gunneridae</taxon>
        <taxon>Pentapetalae</taxon>
        <taxon>rosids</taxon>
        <taxon>fabids</taxon>
        <taxon>Malpighiales</taxon>
        <taxon>Salicaceae</taxon>
        <taxon>Saliceae</taxon>
        <taxon>Populus</taxon>
    </lineage>
</organism>
<gene>
    <name evidence="1" type="ORF">D5086_028025</name>
</gene>
<evidence type="ECO:0000313" key="1">
    <source>
        <dbReference type="EMBL" id="KAL3570776.1"/>
    </source>
</evidence>
<sequence>MQTVDESIDVREWITMEGERLLWFVYGELEMSSAVVLGVKMKMVNLLWRFSVVGLGSLEEEKVVIEVCLRGCYGLQWRRGGGFGGGGGGDGE</sequence>
<dbReference type="EMBL" id="RCHU02000015">
    <property type="protein sequence ID" value="KAL3570776.1"/>
    <property type="molecule type" value="Genomic_DNA"/>
</dbReference>
<reference evidence="1 2" key="1">
    <citation type="journal article" date="2024" name="Plant Biotechnol. J.">
        <title>Genome and CRISPR/Cas9 system of a widespread forest tree (Populus alba) in the world.</title>
        <authorList>
            <person name="Liu Y.J."/>
            <person name="Jiang P.F."/>
            <person name="Han X.M."/>
            <person name="Li X.Y."/>
            <person name="Wang H.M."/>
            <person name="Wang Y.J."/>
            <person name="Wang X.X."/>
            <person name="Zeng Q.Y."/>
        </authorList>
    </citation>
    <scope>NUCLEOTIDE SEQUENCE [LARGE SCALE GENOMIC DNA]</scope>
    <source>
        <strain evidence="2">cv. PAL-ZL1</strain>
    </source>
</reference>
<keyword evidence="2" id="KW-1185">Reference proteome</keyword>
<protein>
    <submittedName>
        <fullName evidence="1">Uncharacterized protein</fullName>
    </submittedName>
</protein>
<dbReference type="Proteomes" id="UP000309997">
    <property type="component" value="Unassembled WGS sequence"/>
</dbReference>
<name>A0ACC4AX36_POPAL</name>
<proteinExistence type="predicted"/>
<comment type="caution">
    <text evidence="1">The sequence shown here is derived from an EMBL/GenBank/DDBJ whole genome shotgun (WGS) entry which is preliminary data.</text>
</comment>